<dbReference type="AlphaFoldDB" id="A0A0F9U858"/>
<organism evidence="1">
    <name type="scientific">marine sediment metagenome</name>
    <dbReference type="NCBI Taxonomy" id="412755"/>
    <lineage>
        <taxon>unclassified sequences</taxon>
        <taxon>metagenomes</taxon>
        <taxon>ecological metagenomes</taxon>
    </lineage>
</organism>
<evidence type="ECO:0000313" key="1">
    <source>
        <dbReference type="EMBL" id="KKN83542.1"/>
    </source>
</evidence>
<gene>
    <name evidence="1" type="ORF">LCGC14_0297810</name>
</gene>
<reference evidence="1" key="1">
    <citation type="journal article" date="2015" name="Nature">
        <title>Complex archaea that bridge the gap between prokaryotes and eukaryotes.</title>
        <authorList>
            <person name="Spang A."/>
            <person name="Saw J.H."/>
            <person name="Jorgensen S.L."/>
            <person name="Zaremba-Niedzwiedzka K."/>
            <person name="Martijn J."/>
            <person name="Lind A.E."/>
            <person name="van Eijk R."/>
            <person name="Schleper C."/>
            <person name="Guy L."/>
            <person name="Ettema T.J."/>
        </authorList>
    </citation>
    <scope>NUCLEOTIDE SEQUENCE</scope>
</reference>
<proteinExistence type="predicted"/>
<name>A0A0F9U858_9ZZZZ</name>
<comment type="caution">
    <text evidence="1">The sequence shown here is derived from an EMBL/GenBank/DDBJ whole genome shotgun (WGS) entry which is preliminary data.</text>
</comment>
<dbReference type="EMBL" id="LAZR01000183">
    <property type="protein sequence ID" value="KKN83542.1"/>
    <property type="molecule type" value="Genomic_DNA"/>
</dbReference>
<protein>
    <submittedName>
        <fullName evidence="1">Uncharacterized protein</fullName>
    </submittedName>
</protein>
<accession>A0A0F9U858</accession>
<sequence length="181" mass="19874">MTPNDIPDVAMPSCDSIPEWAMEAARLIVEDLLAGNPDKDYVLTVLIRRYARIIASHAPQINERLLEGCKLGLGLTESLVWNFNETIRVINNLFPFDKEPVGLISEPPLDSLRAAIAEADSHIPHYDKLVKIARLVVEGCEEGTIISALDAVDAAYQLAVPILEDIDKSAEAGTAKEEEKK</sequence>